<keyword evidence="3" id="KW-1185">Reference proteome</keyword>
<gene>
    <name evidence="2" type="ORF">GFSPODELE1_LOCUS6151</name>
</gene>
<feature type="region of interest" description="Disordered" evidence="1">
    <location>
        <begin position="331"/>
        <end position="387"/>
    </location>
</feature>
<dbReference type="Proteomes" id="UP001497453">
    <property type="component" value="Chromosome 4"/>
</dbReference>
<evidence type="ECO:0000256" key="1">
    <source>
        <dbReference type="SAM" id="MobiDB-lite"/>
    </source>
</evidence>
<feature type="compositionally biased region" description="Basic residues" evidence="1">
    <location>
        <begin position="378"/>
        <end position="387"/>
    </location>
</feature>
<dbReference type="EMBL" id="OZ037947">
    <property type="protein sequence ID" value="CAL1707018.1"/>
    <property type="molecule type" value="Genomic_DNA"/>
</dbReference>
<reference evidence="3" key="1">
    <citation type="submission" date="2024-04" db="EMBL/GenBank/DDBJ databases">
        <authorList>
            <person name="Shaw F."/>
            <person name="Minotto A."/>
        </authorList>
    </citation>
    <scope>NUCLEOTIDE SEQUENCE [LARGE SCALE GENOMIC DNA]</scope>
</reference>
<organism evidence="2 3">
    <name type="scientific">Somion occarium</name>
    <dbReference type="NCBI Taxonomy" id="3059160"/>
    <lineage>
        <taxon>Eukaryota</taxon>
        <taxon>Fungi</taxon>
        <taxon>Dikarya</taxon>
        <taxon>Basidiomycota</taxon>
        <taxon>Agaricomycotina</taxon>
        <taxon>Agaricomycetes</taxon>
        <taxon>Polyporales</taxon>
        <taxon>Cerrenaceae</taxon>
        <taxon>Somion</taxon>
    </lineage>
</organism>
<sequence length="387" mass="42198">MLKSDHPTVTAANVALKEHGMIYPIDTYYAQTSLSAKFKGRFGILLGIVQLLINPLATNLCYYQPERTASTLDASTGALVSYQPSVRWTLPGTDSVVHEKQVSPVDVVPKGKSVLEESVKHKPASTPDANTGALVVYQPTVRWNFPSAGQVSLVKTIPKSHRTAVAFHLIQKIVGENTVKQTLKIMYTPNLDSNMRALVVYQPVVRWNLCGSVVLQKKRVSGVDAFPEDPLEKIILEERRGAAVAFMLIQKIKGEKIPLIPETPKREPVRRAPRGNLLLSLVLNNKKANDRVSSPVDVKTTPSTPAKLAVATSTPLTLAYGPILPSTPKRGRISGGVALGTPRKKGKENKAEVKVAEVNADENNGKPIPSPAAAAAYARRRHRRRQN</sequence>
<evidence type="ECO:0000313" key="3">
    <source>
        <dbReference type="Proteomes" id="UP001497453"/>
    </source>
</evidence>
<accession>A0ABP1DIY4</accession>
<evidence type="ECO:0000313" key="2">
    <source>
        <dbReference type="EMBL" id="CAL1707018.1"/>
    </source>
</evidence>
<name>A0ABP1DIY4_9APHY</name>
<proteinExistence type="predicted"/>
<protein>
    <submittedName>
        <fullName evidence="2">Uncharacterized protein</fullName>
    </submittedName>
</protein>